<evidence type="ECO:0000313" key="1">
    <source>
        <dbReference type="EMBL" id="NWJ43605.1"/>
    </source>
</evidence>
<organism evidence="1 2">
    <name type="scientific">Marine Group I thaumarchaeote</name>
    <dbReference type="NCBI Taxonomy" id="2511932"/>
    <lineage>
        <taxon>Archaea</taxon>
        <taxon>Nitrososphaerota</taxon>
        <taxon>Marine Group I</taxon>
    </lineage>
</organism>
<comment type="caution">
    <text evidence="1">The sequence shown here is derived from an EMBL/GenBank/DDBJ whole genome shotgun (WGS) entry which is preliminary data.</text>
</comment>
<protein>
    <submittedName>
        <fullName evidence="1">Uncharacterized protein</fullName>
    </submittedName>
</protein>
<evidence type="ECO:0000313" key="2">
    <source>
        <dbReference type="Proteomes" id="UP000523105"/>
    </source>
</evidence>
<dbReference type="EMBL" id="JACASV010000035">
    <property type="protein sequence ID" value="NWJ43605.1"/>
    <property type="molecule type" value="Genomic_DNA"/>
</dbReference>
<proteinExistence type="predicted"/>
<dbReference type="Proteomes" id="UP000523105">
    <property type="component" value="Unassembled WGS sequence"/>
</dbReference>
<name>A0A7K4MPW0_9ARCH</name>
<gene>
    <name evidence="1" type="ORF">HX837_05320</name>
</gene>
<accession>A0A7K4MPW0</accession>
<sequence>MDNIETQYEVMSKATRMKMSMKMKAKGKMIARKRAISMKKRASPEKILKRATKQARDLLAKKILKDRSKADLSISGKEA</sequence>
<reference evidence="1 2" key="1">
    <citation type="journal article" date="2019" name="Environ. Microbiol.">
        <title>Genomics insights into ecotype formation of ammonia-oxidizing archaea in the deep ocean.</title>
        <authorList>
            <person name="Wang Y."/>
            <person name="Huang J.M."/>
            <person name="Cui G.J."/>
            <person name="Nunoura T."/>
            <person name="Takaki Y."/>
            <person name="Li W.L."/>
            <person name="Li J."/>
            <person name="Gao Z.M."/>
            <person name="Takai K."/>
            <person name="Zhang A.Q."/>
            <person name="Stepanauskas R."/>
        </authorList>
    </citation>
    <scope>NUCLEOTIDE SEQUENCE [LARGE SCALE GENOMIC DNA]</scope>
    <source>
        <strain evidence="1 2">L15b</strain>
    </source>
</reference>
<dbReference type="AlphaFoldDB" id="A0A7K4MPW0"/>